<evidence type="ECO:0000256" key="1">
    <source>
        <dbReference type="ARBA" id="ARBA00009437"/>
    </source>
</evidence>
<evidence type="ECO:0000256" key="2">
    <source>
        <dbReference type="ARBA" id="ARBA00023015"/>
    </source>
</evidence>
<reference evidence="6 7" key="1">
    <citation type="submission" date="2018-05" db="EMBL/GenBank/DDBJ databases">
        <authorList>
            <person name="Zhang Y.-J."/>
        </authorList>
    </citation>
    <scope>NUCLEOTIDE SEQUENCE [LARGE SCALE GENOMIC DNA]</scope>
    <source>
        <strain evidence="6 7">CY04</strain>
    </source>
</reference>
<dbReference type="PRINTS" id="PR00039">
    <property type="entry name" value="HTHLYSR"/>
</dbReference>
<dbReference type="EMBL" id="QHLQ01000008">
    <property type="protein sequence ID" value="NIZ61264.1"/>
    <property type="molecule type" value="Genomic_DNA"/>
</dbReference>
<evidence type="ECO:0000259" key="5">
    <source>
        <dbReference type="PROSITE" id="PS50931"/>
    </source>
</evidence>
<keyword evidence="7" id="KW-1185">Reference proteome</keyword>
<organism evidence="6 7">
    <name type="scientific">Parasedimentitalea denitrificans</name>
    <dbReference type="NCBI Taxonomy" id="2211118"/>
    <lineage>
        <taxon>Bacteria</taxon>
        <taxon>Pseudomonadati</taxon>
        <taxon>Pseudomonadota</taxon>
        <taxon>Alphaproteobacteria</taxon>
        <taxon>Rhodobacterales</taxon>
        <taxon>Paracoccaceae</taxon>
        <taxon>Parasedimentitalea</taxon>
    </lineage>
</organism>
<dbReference type="Gene3D" id="1.10.10.10">
    <property type="entry name" value="Winged helix-like DNA-binding domain superfamily/Winged helix DNA-binding domain"/>
    <property type="match status" value="1"/>
</dbReference>
<keyword evidence="2" id="KW-0805">Transcription regulation</keyword>
<protein>
    <recommendedName>
        <fullName evidence="5">HTH lysR-type domain-containing protein</fullName>
    </recommendedName>
</protein>
<evidence type="ECO:0000256" key="4">
    <source>
        <dbReference type="ARBA" id="ARBA00023163"/>
    </source>
</evidence>
<keyword evidence="3" id="KW-0238">DNA-binding</keyword>
<accession>A0ABX0W8Y6</accession>
<comment type="similarity">
    <text evidence="1">Belongs to the LysR transcriptional regulatory family.</text>
</comment>
<dbReference type="Pfam" id="PF03466">
    <property type="entry name" value="LysR_substrate"/>
    <property type="match status" value="1"/>
</dbReference>
<evidence type="ECO:0000256" key="3">
    <source>
        <dbReference type="ARBA" id="ARBA00023125"/>
    </source>
</evidence>
<gene>
    <name evidence="6" type="ORF">DL239_09795</name>
</gene>
<feature type="domain" description="HTH lysR-type" evidence="5">
    <location>
        <begin position="1"/>
        <end position="59"/>
    </location>
</feature>
<evidence type="ECO:0000313" key="7">
    <source>
        <dbReference type="Proteomes" id="UP001429564"/>
    </source>
</evidence>
<dbReference type="Proteomes" id="UP001429564">
    <property type="component" value="Unassembled WGS sequence"/>
</dbReference>
<sequence>MATFAQLKAFHALALERNFHRAAERLGLTQPAVSIQVKKLEQDSGRSLLLRSGHKVTLTDEGRSLFELTTRIFEAEAQARQMLDSRDKGVPRTIHLGADGPHVALDLIAKMQKQEPSVRFRVSLANAETTWQNLLSMQVDAAVIANSKADQRVFSQTIASQSLLALVPVDHSLSAKKTLNFKDLSSCNLIFRELGSNTQRIVDDAFAGLDLIPKVAMVMGSREGVREAVARGLGIGFGFNRELGCDPRFVGVPIPDFERSNKDKLLCLKKQRSTPLVKALFAAACT</sequence>
<dbReference type="Pfam" id="PF00126">
    <property type="entry name" value="HTH_1"/>
    <property type="match status" value="1"/>
</dbReference>
<dbReference type="RefSeq" id="WP_167683834.1">
    <property type="nucleotide sequence ID" value="NZ_QHLQ01000008.1"/>
</dbReference>
<dbReference type="InterPro" id="IPR036390">
    <property type="entry name" value="WH_DNA-bd_sf"/>
</dbReference>
<proteinExistence type="inferred from homology"/>
<dbReference type="PANTHER" id="PTHR30126:SF94">
    <property type="entry name" value="LYSR FAMILY TRANSCRIPTIONAL REGULATOR"/>
    <property type="match status" value="1"/>
</dbReference>
<dbReference type="PROSITE" id="PS50931">
    <property type="entry name" value="HTH_LYSR"/>
    <property type="match status" value="1"/>
</dbReference>
<dbReference type="InterPro" id="IPR036388">
    <property type="entry name" value="WH-like_DNA-bd_sf"/>
</dbReference>
<dbReference type="Gene3D" id="3.40.190.290">
    <property type="match status" value="1"/>
</dbReference>
<dbReference type="SUPFAM" id="SSF46785">
    <property type="entry name" value="Winged helix' DNA-binding domain"/>
    <property type="match status" value="1"/>
</dbReference>
<dbReference type="CDD" id="cd05466">
    <property type="entry name" value="PBP2_LTTR_substrate"/>
    <property type="match status" value="1"/>
</dbReference>
<dbReference type="InterPro" id="IPR000847">
    <property type="entry name" value="LysR_HTH_N"/>
</dbReference>
<dbReference type="PANTHER" id="PTHR30126">
    <property type="entry name" value="HTH-TYPE TRANSCRIPTIONAL REGULATOR"/>
    <property type="match status" value="1"/>
</dbReference>
<keyword evidence="4" id="KW-0804">Transcription</keyword>
<dbReference type="InterPro" id="IPR005119">
    <property type="entry name" value="LysR_subst-bd"/>
</dbReference>
<evidence type="ECO:0000313" key="6">
    <source>
        <dbReference type="EMBL" id="NIZ61264.1"/>
    </source>
</evidence>
<name>A0ABX0W8Y6_9RHOB</name>
<comment type="caution">
    <text evidence="6">The sequence shown here is derived from an EMBL/GenBank/DDBJ whole genome shotgun (WGS) entry which is preliminary data.</text>
</comment>
<dbReference type="SUPFAM" id="SSF53850">
    <property type="entry name" value="Periplasmic binding protein-like II"/>
    <property type="match status" value="1"/>
</dbReference>